<organism evidence="1 2">
    <name type="scientific">Acidimicrobium ferrooxidans (strain DSM 10331 / JCM 15462 / NBRC 103882 / ICP)</name>
    <dbReference type="NCBI Taxonomy" id="525909"/>
    <lineage>
        <taxon>Bacteria</taxon>
        <taxon>Bacillati</taxon>
        <taxon>Actinomycetota</taxon>
        <taxon>Acidimicrobiia</taxon>
        <taxon>Acidimicrobiales</taxon>
        <taxon>Acidimicrobiaceae</taxon>
        <taxon>Acidimicrobium</taxon>
    </lineage>
</organism>
<reference evidence="1 2" key="1">
    <citation type="journal article" date="2009" name="Stand. Genomic Sci.">
        <title>Complete genome sequence of Acidimicrobium ferrooxidans type strain (ICP).</title>
        <authorList>
            <person name="Clum A."/>
            <person name="Nolan M."/>
            <person name="Lang E."/>
            <person name="Glavina Del Rio T."/>
            <person name="Tice H."/>
            <person name="Copeland A."/>
            <person name="Cheng J.F."/>
            <person name="Lucas S."/>
            <person name="Chen F."/>
            <person name="Bruce D."/>
            <person name="Goodwin L."/>
            <person name="Pitluck S."/>
            <person name="Ivanova N."/>
            <person name="Mavrommatis K."/>
            <person name="Mikhailova N."/>
            <person name="Pati A."/>
            <person name="Chen A."/>
            <person name="Palaniappan K."/>
            <person name="Goker M."/>
            <person name="Spring S."/>
            <person name="Land M."/>
            <person name="Hauser L."/>
            <person name="Chang Y.J."/>
            <person name="Jeffries C.C."/>
            <person name="Chain P."/>
            <person name="Bristow J."/>
            <person name="Eisen J.A."/>
            <person name="Markowitz V."/>
            <person name="Hugenholtz P."/>
            <person name="Kyrpides N.C."/>
            <person name="Klenk H.P."/>
            <person name="Lapidus A."/>
        </authorList>
    </citation>
    <scope>NUCLEOTIDE SEQUENCE [LARGE SCALE GENOMIC DNA]</scope>
    <source>
        <strain evidence="2">DSM 10331 / JCM 15462 / NBRC 103882 / ICP</strain>
    </source>
</reference>
<protein>
    <submittedName>
        <fullName evidence="1">Uncharacterized protein</fullName>
    </submittedName>
</protein>
<evidence type="ECO:0000313" key="2">
    <source>
        <dbReference type="Proteomes" id="UP000000771"/>
    </source>
</evidence>
<sequence length="240" mass="26122">MNRVTPSGCNAWDLSAWGPMPPVIPARCGGLIASTSTDEGVSWMWLMTGLSSCDPNRDRCRLRHLLASRQEHRLSAMTMCVAQVSRFAVGADAHAASHSSAASPRGRARSWACSRRSMRSRPTRVAKVASLAPRSQPTPTHLRRWSSTSEGTFVGPALRWRPRRRRAAETRRASSASCQFSPPVAGVTLAGRRPVASRTRRSVRSMIGILAIQATTPIDHARTTQIVTDSLASAPSTRTR</sequence>
<evidence type="ECO:0000313" key="1">
    <source>
        <dbReference type="EMBL" id="ACU53469.1"/>
    </source>
</evidence>
<dbReference type="HOGENOM" id="CLU_1154434_0_0_11"/>
<dbReference type="KEGG" id="afo:Afer_0502"/>
<name>C7M375_ACIFD</name>
<dbReference type="Proteomes" id="UP000000771">
    <property type="component" value="Chromosome"/>
</dbReference>
<gene>
    <name evidence="1" type="ordered locus">Afer_0502</name>
</gene>
<proteinExistence type="predicted"/>
<dbReference type="AlphaFoldDB" id="C7M375"/>
<dbReference type="EMBL" id="CP001631">
    <property type="protein sequence ID" value="ACU53469.1"/>
    <property type="molecule type" value="Genomic_DNA"/>
</dbReference>
<keyword evidence="2" id="KW-1185">Reference proteome</keyword>
<accession>C7M375</accession>